<organism evidence="2">
    <name type="scientific">Cladocopium goreaui</name>
    <dbReference type="NCBI Taxonomy" id="2562237"/>
    <lineage>
        <taxon>Eukaryota</taxon>
        <taxon>Sar</taxon>
        <taxon>Alveolata</taxon>
        <taxon>Dinophyceae</taxon>
        <taxon>Suessiales</taxon>
        <taxon>Symbiodiniaceae</taxon>
        <taxon>Cladocopium</taxon>
    </lineage>
</organism>
<evidence type="ECO:0000256" key="1">
    <source>
        <dbReference type="PROSITE-ProRule" id="PRU00339"/>
    </source>
</evidence>
<dbReference type="Gene3D" id="1.25.40.10">
    <property type="entry name" value="Tetratricopeptide repeat domain"/>
    <property type="match status" value="1"/>
</dbReference>
<comment type="caution">
    <text evidence="2">The sequence shown here is derived from an EMBL/GenBank/DDBJ whole genome shotgun (WGS) entry which is preliminary data.</text>
</comment>
<dbReference type="EMBL" id="CAMXCT020002705">
    <property type="protein sequence ID" value="CAL1153343.1"/>
    <property type="molecule type" value="Genomic_DNA"/>
</dbReference>
<dbReference type="EMBL" id="CAMXCT030002705">
    <property type="protein sequence ID" value="CAL4787280.1"/>
    <property type="molecule type" value="Genomic_DNA"/>
</dbReference>
<dbReference type="SUPFAM" id="SSF48452">
    <property type="entry name" value="TPR-like"/>
    <property type="match status" value="1"/>
</dbReference>
<proteinExistence type="predicted"/>
<feature type="repeat" description="TPR" evidence="1">
    <location>
        <begin position="211"/>
        <end position="244"/>
    </location>
</feature>
<dbReference type="Proteomes" id="UP001152797">
    <property type="component" value="Unassembled WGS sequence"/>
</dbReference>
<evidence type="ECO:0000313" key="4">
    <source>
        <dbReference type="Proteomes" id="UP001152797"/>
    </source>
</evidence>
<dbReference type="PROSITE" id="PS50005">
    <property type="entry name" value="TPR"/>
    <property type="match status" value="1"/>
</dbReference>
<dbReference type="OrthoDB" id="412752at2759"/>
<keyword evidence="1" id="KW-0802">TPR repeat</keyword>
<keyword evidence="4" id="KW-1185">Reference proteome</keyword>
<gene>
    <name evidence="2" type="ORF">C1SCF055_LOCUS26125</name>
</gene>
<dbReference type="AlphaFoldDB" id="A0A9P1D006"/>
<name>A0A9P1D006_9DINO</name>
<accession>A0A9P1D006</accession>
<dbReference type="InterPro" id="IPR019734">
    <property type="entry name" value="TPR_rpt"/>
</dbReference>
<evidence type="ECO:0000313" key="2">
    <source>
        <dbReference type="EMBL" id="CAI3999968.1"/>
    </source>
</evidence>
<evidence type="ECO:0000313" key="3">
    <source>
        <dbReference type="EMBL" id="CAL4787280.1"/>
    </source>
</evidence>
<reference evidence="2" key="1">
    <citation type="submission" date="2022-10" db="EMBL/GenBank/DDBJ databases">
        <authorList>
            <person name="Chen Y."/>
            <person name="Dougan E. K."/>
            <person name="Chan C."/>
            <person name="Rhodes N."/>
            <person name="Thang M."/>
        </authorList>
    </citation>
    <scope>NUCLEOTIDE SEQUENCE</scope>
</reference>
<sequence length="627" mass="71154">MHGDSADCKDFTVHRVVQHFMKARMTEEERVHAARTVAVVLSKLLKRSLHERPDVVKFNRQLLPHLCALFPDAEVSMDSEAAKCAAENPLVFGRLLCCAADFYLHEQRDRQSAKRVLDLAEQLLRLDPGEYGLATKMISRCGSRCRNSFLSTLSTSDKGAWRASSDMLDVAIRLKVLRAFYSEVLENNLEEAAEHLAAAQRLCPIDSTLQADLLHLAGNLERRHGRYEKALRFMKDALELKKLHAHIFNEASVAYSQHGLANLYSVMQEQEKARAEIQDAICKKEKFYGNQNHLDVARSQTRYALILGPTEQAVQILEDALVVYKEFLNDDQYEVAQVKGIHRDYKQILNDGHCQYRQKATKLQALPIAPLNAPSWQRVLLSSSVYPRQIGGPEGRYYATVGDAAPGKNVQILKGWRDWHKDTMKRTGPAMWLSAWKRHCDSGEEPEWKMQGLLQLRKEDRKEASLRAEHQTPCQDEQEATPEVAIRFQGACSHVIRLEYPKPGDLSEQVGGKLFDIFRTNMDFDLDLPVCQNEDGGSHDRLQREFCYLRKGASPMARVKLPVAEQATPGSCDLLLLHGLRMHADKLEDSLEPFEVFKSCERLIVDLGHSLDLNYVQDLCTCLAFSS</sequence>
<dbReference type="EMBL" id="CAMXCT010002705">
    <property type="protein sequence ID" value="CAI3999968.1"/>
    <property type="molecule type" value="Genomic_DNA"/>
</dbReference>
<protein>
    <submittedName>
        <fullName evidence="2">Uncharacterized protein</fullName>
    </submittedName>
</protein>
<dbReference type="InterPro" id="IPR011990">
    <property type="entry name" value="TPR-like_helical_dom_sf"/>
</dbReference>
<reference evidence="3 4" key="2">
    <citation type="submission" date="2024-05" db="EMBL/GenBank/DDBJ databases">
        <authorList>
            <person name="Chen Y."/>
            <person name="Shah S."/>
            <person name="Dougan E. K."/>
            <person name="Thang M."/>
            <person name="Chan C."/>
        </authorList>
    </citation>
    <scope>NUCLEOTIDE SEQUENCE [LARGE SCALE GENOMIC DNA]</scope>
</reference>